<keyword evidence="3" id="KW-1185">Reference proteome</keyword>
<evidence type="ECO:0000313" key="3">
    <source>
        <dbReference type="Proteomes" id="UP000027120"/>
    </source>
</evidence>
<evidence type="ECO:0000313" key="2">
    <source>
        <dbReference type="EMBL" id="KDO37696.1"/>
    </source>
</evidence>
<gene>
    <name evidence="2" type="ORF">CISIN_1g044521mg</name>
</gene>
<evidence type="ECO:0000256" key="1">
    <source>
        <dbReference type="SAM" id="MobiDB-lite"/>
    </source>
</evidence>
<accession>A0A067DGH2</accession>
<proteinExistence type="predicted"/>
<feature type="region of interest" description="Disordered" evidence="1">
    <location>
        <begin position="187"/>
        <end position="209"/>
    </location>
</feature>
<dbReference type="AlphaFoldDB" id="A0A067DGH2"/>
<reference evidence="2 3" key="1">
    <citation type="submission" date="2014-04" db="EMBL/GenBank/DDBJ databases">
        <authorList>
            <consortium name="International Citrus Genome Consortium"/>
            <person name="Gmitter F."/>
            <person name="Chen C."/>
            <person name="Farmerie W."/>
            <person name="Harkins T."/>
            <person name="Desany B."/>
            <person name="Mohiuddin M."/>
            <person name="Kodira C."/>
            <person name="Borodovsky M."/>
            <person name="Lomsadze A."/>
            <person name="Burns P."/>
            <person name="Jenkins J."/>
            <person name="Prochnik S."/>
            <person name="Shu S."/>
            <person name="Chapman J."/>
            <person name="Pitluck S."/>
            <person name="Schmutz J."/>
            <person name="Rokhsar D."/>
        </authorList>
    </citation>
    <scope>NUCLEOTIDE SEQUENCE</scope>
</reference>
<protein>
    <submittedName>
        <fullName evidence="2">Uncharacterized protein</fullName>
    </submittedName>
</protein>
<name>A0A067DGH2_CITSI</name>
<sequence>MLLLILLLISLAGPSHIPLHPRFQLAHVELVVFFLKHRHDALIAESNPGVILGIQPIIHVSGFAFLLSQLVLQGLDLSFKGDPQRSGLSNNNFLLKLCKLLVQLGQFLLGAVSRFNFLFQLLVVTLIPRWKMRRAVPRLQADLRTLVGGFIPTTPMRWRRGQSRNWRLGRTDAGFLWRRRRVAGATRSPTTLSAQRAEDPVIHSSGNIY</sequence>
<dbReference type="EMBL" id="KK789918">
    <property type="protein sequence ID" value="KDO37696.1"/>
    <property type="molecule type" value="Genomic_DNA"/>
</dbReference>
<dbReference type="Proteomes" id="UP000027120">
    <property type="component" value="Unassembled WGS sequence"/>
</dbReference>
<organism evidence="2 3">
    <name type="scientific">Citrus sinensis</name>
    <name type="common">Sweet orange</name>
    <name type="synonym">Citrus aurantium var. sinensis</name>
    <dbReference type="NCBI Taxonomy" id="2711"/>
    <lineage>
        <taxon>Eukaryota</taxon>
        <taxon>Viridiplantae</taxon>
        <taxon>Streptophyta</taxon>
        <taxon>Embryophyta</taxon>
        <taxon>Tracheophyta</taxon>
        <taxon>Spermatophyta</taxon>
        <taxon>Magnoliopsida</taxon>
        <taxon>eudicotyledons</taxon>
        <taxon>Gunneridae</taxon>
        <taxon>Pentapetalae</taxon>
        <taxon>rosids</taxon>
        <taxon>malvids</taxon>
        <taxon>Sapindales</taxon>
        <taxon>Rutaceae</taxon>
        <taxon>Aurantioideae</taxon>
        <taxon>Citrus</taxon>
    </lineage>
</organism>